<gene>
    <name evidence="1" type="ORF">VW23_022590</name>
</gene>
<reference evidence="1 2" key="1">
    <citation type="journal article" date="2015" name="Genome Announc.">
        <title>Genome Assemblies of Three Soil-Associated Devosia species: D. insulae, D. limi, and D. soli.</title>
        <authorList>
            <person name="Hassan Y.I."/>
            <person name="Lepp D."/>
            <person name="Zhou T."/>
        </authorList>
    </citation>
    <scope>NUCLEOTIDE SEQUENCE [LARGE SCALE GENOMIC DNA]</scope>
    <source>
        <strain evidence="1 2">DS-56</strain>
    </source>
</reference>
<keyword evidence="2" id="KW-1185">Reference proteome</keyword>
<evidence type="ECO:0000313" key="1">
    <source>
        <dbReference type="EMBL" id="OEO30173.1"/>
    </source>
</evidence>
<organism evidence="1 2">
    <name type="scientific">Devosia insulae DS-56</name>
    <dbReference type="NCBI Taxonomy" id="1116389"/>
    <lineage>
        <taxon>Bacteria</taxon>
        <taxon>Pseudomonadati</taxon>
        <taxon>Pseudomonadota</taxon>
        <taxon>Alphaproteobacteria</taxon>
        <taxon>Hyphomicrobiales</taxon>
        <taxon>Devosiaceae</taxon>
        <taxon>Devosia</taxon>
    </lineage>
</organism>
<comment type="caution">
    <text evidence="1">The sequence shown here is derived from an EMBL/GenBank/DDBJ whole genome shotgun (WGS) entry which is preliminary data.</text>
</comment>
<dbReference type="Proteomes" id="UP000095463">
    <property type="component" value="Unassembled WGS sequence"/>
</dbReference>
<dbReference type="AlphaFoldDB" id="A0A1E5XNK2"/>
<protein>
    <submittedName>
        <fullName evidence="1">Strictosidine synthase</fullName>
    </submittedName>
</protein>
<dbReference type="EMBL" id="LAJE02000225">
    <property type="protein sequence ID" value="OEO30173.1"/>
    <property type="molecule type" value="Genomic_DNA"/>
</dbReference>
<proteinExistence type="predicted"/>
<evidence type="ECO:0000313" key="2">
    <source>
        <dbReference type="Proteomes" id="UP000095463"/>
    </source>
</evidence>
<sequence>MSTTFSKRFSSSILLWMRTDKPREIGMNYWKGPHSRIISASPGLDEYRQTHLAETNPGLWPATPGLETGIPAGRKIDGVAQVAFQSVFSVLAGREQNKLAFKDEINVFRRTLLYLGLPNWSRWYDVARPGEKVGSRVLVYLRRRDGVGGGAFRRFINAELAPALAGTGALQELRTETFLPWSKALWNTPNVAHDNPGDQQFHASLMLGFPDTATQAAFFAGSSLASLSARLARIASAAHAYQVGEALTFVRDGVILPHYQE</sequence>
<dbReference type="Gene3D" id="3.30.70.100">
    <property type="match status" value="1"/>
</dbReference>
<dbReference type="RefSeq" id="WP_069910595.1">
    <property type="nucleotide sequence ID" value="NZ_LAJE02000225.1"/>
</dbReference>
<accession>A0A1E5XNK2</accession>
<name>A0A1E5XNK2_9HYPH</name>
<dbReference type="OrthoDB" id="1490643at2"/>